<dbReference type="AlphaFoldDB" id="A0A4Z2JD54"/>
<evidence type="ECO:0000313" key="2">
    <source>
        <dbReference type="EMBL" id="TNN87578.1"/>
    </source>
</evidence>
<organism evidence="2 3">
    <name type="scientific">Liparis tanakae</name>
    <name type="common">Tanaka's snailfish</name>
    <dbReference type="NCBI Taxonomy" id="230148"/>
    <lineage>
        <taxon>Eukaryota</taxon>
        <taxon>Metazoa</taxon>
        <taxon>Chordata</taxon>
        <taxon>Craniata</taxon>
        <taxon>Vertebrata</taxon>
        <taxon>Euteleostomi</taxon>
        <taxon>Actinopterygii</taxon>
        <taxon>Neopterygii</taxon>
        <taxon>Teleostei</taxon>
        <taxon>Neoteleostei</taxon>
        <taxon>Acanthomorphata</taxon>
        <taxon>Eupercaria</taxon>
        <taxon>Perciformes</taxon>
        <taxon>Cottioidei</taxon>
        <taxon>Cottales</taxon>
        <taxon>Liparidae</taxon>
        <taxon>Liparis</taxon>
    </lineage>
</organism>
<dbReference type="Proteomes" id="UP000314294">
    <property type="component" value="Unassembled WGS sequence"/>
</dbReference>
<comment type="caution">
    <text evidence="2">The sequence shown here is derived from an EMBL/GenBank/DDBJ whole genome shotgun (WGS) entry which is preliminary data.</text>
</comment>
<evidence type="ECO:0000256" key="1">
    <source>
        <dbReference type="SAM" id="MobiDB-lite"/>
    </source>
</evidence>
<name>A0A4Z2JD54_9TELE</name>
<gene>
    <name evidence="2" type="ORF">EYF80_002295</name>
</gene>
<accession>A0A4Z2JD54</accession>
<evidence type="ECO:0000313" key="3">
    <source>
        <dbReference type="Proteomes" id="UP000314294"/>
    </source>
</evidence>
<dbReference type="EMBL" id="SRLO01000010">
    <property type="protein sequence ID" value="TNN87578.1"/>
    <property type="molecule type" value="Genomic_DNA"/>
</dbReference>
<feature type="compositionally biased region" description="Polar residues" evidence="1">
    <location>
        <begin position="44"/>
        <end position="56"/>
    </location>
</feature>
<keyword evidence="3" id="KW-1185">Reference proteome</keyword>
<proteinExistence type="predicted"/>
<reference evidence="2 3" key="1">
    <citation type="submission" date="2019-03" db="EMBL/GenBank/DDBJ databases">
        <title>First draft genome of Liparis tanakae, snailfish: a comprehensive survey of snailfish specific genes.</title>
        <authorList>
            <person name="Kim W."/>
            <person name="Song I."/>
            <person name="Jeong J.-H."/>
            <person name="Kim D."/>
            <person name="Kim S."/>
            <person name="Ryu S."/>
            <person name="Song J.Y."/>
            <person name="Lee S.K."/>
        </authorList>
    </citation>
    <scope>NUCLEOTIDE SEQUENCE [LARGE SCALE GENOMIC DNA]</scope>
    <source>
        <tissue evidence="2">Muscle</tissue>
    </source>
</reference>
<feature type="region of interest" description="Disordered" evidence="1">
    <location>
        <begin position="44"/>
        <end position="64"/>
    </location>
</feature>
<protein>
    <submittedName>
        <fullName evidence="2">Uncharacterized protein</fullName>
    </submittedName>
</protein>
<sequence>MPVQLQGTPPLSVCTRPESSRRAVTVPATHCLLVGTVPRLAESQTCSATPDGQNAPTPGGQYGEAARRSHTHYLCLSVGEPAWGLAEQRWSQQVLCAVLLAPCNRAGLSPLQPVGPPCCHLSVNT</sequence>